<dbReference type="GO" id="GO:0004252">
    <property type="term" value="F:serine-type endopeptidase activity"/>
    <property type="evidence" value="ECO:0007669"/>
    <property type="project" value="InterPro"/>
</dbReference>
<feature type="transmembrane region" description="Helical" evidence="9">
    <location>
        <begin position="243"/>
        <end position="263"/>
    </location>
</feature>
<dbReference type="InterPro" id="IPR035952">
    <property type="entry name" value="Rhomboid-like_sf"/>
</dbReference>
<evidence type="ECO:0000256" key="8">
    <source>
        <dbReference type="ARBA" id="ARBA00023136"/>
    </source>
</evidence>
<dbReference type="FunFam" id="1.20.1540.10:FF:000012">
    <property type="entry name" value="Rhomboid family protein"/>
    <property type="match status" value="1"/>
</dbReference>
<protein>
    <recommendedName>
        <fullName evidence="4">rhomboid protease</fullName>
        <ecNumber evidence="4">3.4.21.105</ecNumber>
    </recommendedName>
</protein>
<evidence type="ECO:0000256" key="6">
    <source>
        <dbReference type="ARBA" id="ARBA00022801"/>
    </source>
</evidence>
<comment type="catalytic activity">
    <reaction evidence="1">
        <text>Cleaves type-1 transmembrane domains using a catalytic dyad composed of serine and histidine that are contributed by different transmembrane domains.</text>
        <dbReference type="EC" id="3.4.21.105"/>
    </reaction>
</comment>
<evidence type="ECO:0000259" key="10">
    <source>
        <dbReference type="Pfam" id="PF01694"/>
    </source>
</evidence>
<comment type="subcellular location">
    <subcellularLocation>
        <location evidence="2">Membrane</location>
        <topology evidence="2">Multi-pass membrane protein</topology>
    </subcellularLocation>
</comment>
<keyword evidence="7 9" id="KW-1133">Transmembrane helix</keyword>
<evidence type="ECO:0000256" key="4">
    <source>
        <dbReference type="ARBA" id="ARBA00013039"/>
    </source>
</evidence>
<dbReference type="EMBL" id="HBUF01066845">
    <property type="protein sequence ID" value="CAG6627944.1"/>
    <property type="molecule type" value="Transcribed_RNA"/>
</dbReference>
<dbReference type="PANTHER" id="PTHR43731:SF14">
    <property type="entry name" value="PRESENILIN-ASSOCIATED RHOMBOID-LIKE PROTEIN, MITOCHONDRIAL"/>
    <property type="match status" value="1"/>
</dbReference>
<proteinExistence type="inferred from homology"/>
<dbReference type="EMBL" id="HBUF01066846">
    <property type="protein sequence ID" value="CAG6627946.1"/>
    <property type="molecule type" value="Transcribed_RNA"/>
</dbReference>
<evidence type="ECO:0000256" key="7">
    <source>
        <dbReference type="ARBA" id="ARBA00022989"/>
    </source>
</evidence>
<dbReference type="AlphaFoldDB" id="A0A8D8QA61"/>
<dbReference type="InterPro" id="IPR050925">
    <property type="entry name" value="Rhomboid_protease_S54"/>
</dbReference>
<evidence type="ECO:0000256" key="3">
    <source>
        <dbReference type="ARBA" id="ARBA00009045"/>
    </source>
</evidence>
<name>A0A8D8QA61_9HEMI</name>
<dbReference type="GO" id="GO:0016020">
    <property type="term" value="C:membrane"/>
    <property type="evidence" value="ECO:0007669"/>
    <property type="project" value="UniProtKB-SubCell"/>
</dbReference>
<feature type="transmembrane region" description="Helical" evidence="9">
    <location>
        <begin position="222"/>
        <end position="238"/>
    </location>
</feature>
<dbReference type="Gene3D" id="1.20.1540.10">
    <property type="entry name" value="Rhomboid-like"/>
    <property type="match status" value="1"/>
</dbReference>
<organism evidence="11">
    <name type="scientific">Cacopsylla melanoneura</name>
    <dbReference type="NCBI Taxonomy" id="428564"/>
    <lineage>
        <taxon>Eukaryota</taxon>
        <taxon>Metazoa</taxon>
        <taxon>Ecdysozoa</taxon>
        <taxon>Arthropoda</taxon>
        <taxon>Hexapoda</taxon>
        <taxon>Insecta</taxon>
        <taxon>Pterygota</taxon>
        <taxon>Neoptera</taxon>
        <taxon>Paraneoptera</taxon>
        <taxon>Hemiptera</taxon>
        <taxon>Sternorrhyncha</taxon>
        <taxon>Psylloidea</taxon>
        <taxon>Psyllidae</taxon>
        <taxon>Psyllinae</taxon>
        <taxon>Cacopsylla</taxon>
    </lineage>
</organism>
<dbReference type="EMBL" id="HBUF01192437">
    <property type="protein sequence ID" value="CAG6658799.1"/>
    <property type="molecule type" value="Transcribed_RNA"/>
</dbReference>
<feature type="transmembrane region" description="Helical" evidence="9">
    <location>
        <begin position="186"/>
        <end position="210"/>
    </location>
</feature>
<evidence type="ECO:0000256" key="9">
    <source>
        <dbReference type="SAM" id="Phobius"/>
    </source>
</evidence>
<feature type="transmembrane region" description="Helical" evidence="9">
    <location>
        <begin position="79"/>
        <end position="98"/>
    </location>
</feature>
<dbReference type="GO" id="GO:0006465">
    <property type="term" value="P:signal peptide processing"/>
    <property type="evidence" value="ECO:0007669"/>
    <property type="project" value="TreeGrafter"/>
</dbReference>
<evidence type="ECO:0000256" key="1">
    <source>
        <dbReference type="ARBA" id="ARBA00000156"/>
    </source>
</evidence>
<accession>A0A8D8QA61</accession>
<feature type="domain" description="Peptidase S54 rhomboid" evidence="10">
    <location>
        <begin position="186"/>
        <end position="323"/>
    </location>
</feature>
<dbReference type="Pfam" id="PF01694">
    <property type="entry name" value="Rhomboid"/>
    <property type="match status" value="1"/>
</dbReference>
<comment type="similarity">
    <text evidence="3">Belongs to the peptidase S54 family.</text>
</comment>
<dbReference type="EMBL" id="HBUF01066848">
    <property type="protein sequence ID" value="CAG6627950.1"/>
    <property type="molecule type" value="Transcribed_RNA"/>
</dbReference>
<dbReference type="EC" id="3.4.21.105" evidence="4"/>
<dbReference type="EMBL" id="HBUF01066847">
    <property type="protein sequence ID" value="CAG6627948.1"/>
    <property type="molecule type" value="Transcribed_RNA"/>
</dbReference>
<feature type="transmembrane region" description="Helical" evidence="9">
    <location>
        <begin position="145"/>
        <end position="165"/>
    </location>
</feature>
<feature type="transmembrane region" description="Helical" evidence="9">
    <location>
        <begin position="283"/>
        <end position="302"/>
    </location>
</feature>
<sequence>MISLKLYHTLSRSTQCVKHISTDLFSKSHTINVFRNPCFKPFRTKKSMDVQSPESDANMGLYRDLFSEPLKPGRLKGPLLFTVCTGACCFVGCSIWSYENYINRGATFIDNLKKDFNSAHPRPNEPAWRKDLRHFWNSLHPGERLFAPILFLNGLVFAAWSLPRLHLTMYRFFASNPQSKTLCSPMLLSTFSHQSIFHLLANMFVLHSFMPNAVQDMGKEQFVGFYLTAGVFASLLSYTHKILVCGSGLSLGASGAIMGVLAYTCMKHPDTELGILFVPYFRFSAESAIGGLVLLDTLGVLFKWKLFDHAAHLGGALFGIAYAKWGDDLWRSRTRVVEQWKAMKKTVKGD</sequence>
<evidence type="ECO:0000256" key="5">
    <source>
        <dbReference type="ARBA" id="ARBA00022692"/>
    </source>
</evidence>
<dbReference type="SUPFAM" id="SSF144091">
    <property type="entry name" value="Rhomboid-like"/>
    <property type="match status" value="1"/>
</dbReference>
<dbReference type="InterPro" id="IPR022764">
    <property type="entry name" value="Peptidase_S54_rhomboid_dom"/>
</dbReference>
<evidence type="ECO:0000313" key="11">
    <source>
        <dbReference type="EMBL" id="CAG6627944.1"/>
    </source>
</evidence>
<reference evidence="11" key="1">
    <citation type="submission" date="2021-05" db="EMBL/GenBank/DDBJ databases">
        <authorList>
            <person name="Alioto T."/>
            <person name="Alioto T."/>
            <person name="Gomez Garrido J."/>
        </authorList>
    </citation>
    <scope>NUCLEOTIDE SEQUENCE</scope>
</reference>
<keyword evidence="5 9" id="KW-0812">Transmembrane</keyword>
<keyword evidence="8 9" id="KW-0472">Membrane</keyword>
<dbReference type="PANTHER" id="PTHR43731">
    <property type="entry name" value="RHOMBOID PROTEASE"/>
    <property type="match status" value="1"/>
</dbReference>
<evidence type="ECO:0000256" key="2">
    <source>
        <dbReference type="ARBA" id="ARBA00004141"/>
    </source>
</evidence>
<keyword evidence="6" id="KW-0378">Hydrolase</keyword>